<keyword evidence="4" id="KW-0833">Ubl conjugation pathway</keyword>
<feature type="compositionally biased region" description="Low complexity" evidence="8">
    <location>
        <begin position="202"/>
        <end position="211"/>
    </location>
</feature>
<dbReference type="SUPFAM" id="SSF57850">
    <property type="entry name" value="RING/U-box"/>
    <property type="match status" value="1"/>
</dbReference>
<evidence type="ECO:0000313" key="11">
    <source>
        <dbReference type="Proteomes" id="UP001141327"/>
    </source>
</evidence>
<feature type="compositionally biased region" description="Low complexity" evidence="8">
    <location>
        <begin position="233"/>
        <end position="250"/>
    </location>
</feature>
<keyword evidence="5" id="KW-0862">Zinc</keyword>
<evidence type="ECO:0000259" key="9">
    <source>
        <dbReference type="PROSITE" id="PS50089"/>
    </source>
</evidence>
<protein>
    <submittedName>
        <fullName evidence="10">E3 ubiquitin-protein ligase</fullName>
    </submittedName>
</protein>
<evidence type="ECO:0000256" key="4">
    <source>
        <dbReference type="ARBA" id="ARBA00022786"/>
    </source>
</evidence>
<feature type="coiled-coil region" evidence="7">
    <location>
        <begin position="1"/>
        <end position="109"/>
    </location>
</feature>
<dbReference type="EMBL" id="JAPMOS010000035">
    <property type="protein sequence ID" value="KAJ4458060.1"/>
    <property type="molecule type" value="Genomic_DNA"/>
</dbReference>
<gene>
    <name evidence="10" type="ORF">PAPYR_6329</name>
</gene>
<evidence type="ECO:0000256" key="2">
    <source>
        <dbReference type="ARBA" id="ARBA00022723"/>
    </source>
</evidence>
<dbReference type="InterPro" id="IPR017907">
    <property type="entry name" value="Znf_RING_CS"/>
</dbReference>
<dbReference type="PROSITE" id="PS50089">
    <property type="entry name" value="ZF_RING_2"/>
    <property type="match status" value="1"/>
</dbReference>
<feature type="region of interest" description="Disordered" evidence="8">
    <location>
        <begin position="202"/>
        <end position="253"/>
    </location>
</feature>
<comment type="caution">
    <text evidence="10">The sequence shown here is derived from an EMBL/GenBank/DDBJ whole genome shotgun (WGS) entry which is preliminary data.</text>
</comment>
<keyword evidence="1" id="KW-0808">Transferase</keyword>
<organism evidence="10 11">
    <name type="scientific">Paratrimastix pyriformis</name>
    <dbReference type="NCBI Taxonomy" id="342808"/>
    <lineage>
        <taxon>Eukaryota</taxon>
        <taxon>Metamonada</taxon>
        <taxon>Preaxostyla</taxon>
        <taxon>Paratrimastigidae</taxon>
        <taxon>Paratrimastix</taxon>
    </lineage>
</organism>
<feature type="domain" description="RING-type" evidence="9">
    <location>
        <begin position="112"/>
        <end position="150"/>
    </location>
</feature>
<dbReference type="SMART" id="SM00184">
    <property type="entry name" value="RING"/>
    <property type="match status" value="1"/>
</dbReference>
<accession>A0ABQ8UKQ0</accession>
<dbReference type="PANTHER" id="PTHR15067">
    <property type="entry name" value="E3 UBIQUITIN-PROTEIN LIGASE RNF8"/>
    <property type="match status" value="1"/>
</dbReference>
<dbReference type="Gene3D" id="3.30.40.10">
    <property type="entry name" value="Zinc/RING finger domain, C3HC4 (zinc finger)"/>
    <property type="match status" value="1"/>
</dbReference>
<evidence type="ECO:0000256" key="7">
    <source>
        <dbReference type="SAM" id="Coils"/>
    </source>
</evidence>
<evidence type="ECO:0000256" key="8">
    <source>
        <dbReference type="SAM" id="MobiDB-lite"/>
    </source>
</evidence>
<evidence type="ECO:0000256" key="5">
    <source>
        <dbReference type="ARBA" id="ARBA00022833"/>
    </source>
</evidence>
<keyword evidence="11" id="KW-1185">Reference proteome</keyword>
<proteinExistence type="predicted"/>
<dbReference type="PANTHER" id="PTHR15067:SF4">
    <property type="entry name" value="E3 UBIQUITIN-PROTEIN LIGASE RNF8"/>
    <property type="match status" value="1"/>
</dbReference>
<reference evidence="10" key="1">
    <citation type="journal article" date="2022" name="bioRxiv">
        <title>Genomics of Preaxostyla Flagellates Illuminates Evolutionary Transitions and the Path Towards Mitochondrial Loss.</title>
        <authorList>
            <person name="Novak L.V.F."/>
            <person name="Treitli S.C."/>
            <person name="Pyrih J."/>
            <person name="Halakuc P."/>
            <person name="Pipaliya S.V."/>
            <person name="Vacek V."/>
            <person name="Brzon O."/>
            <person name="Soukal P."/>
            <person name="Eme L."/>
            <person name="Dacks J.B."/>
            <person name="Karnkowska A."/>
            <person name="Elias M."/>
            <person name="Hampl V."/>
        </authorList>
    </citation>
    <scope>NUCLEOTIDE SEQUENCE</scope>
    <source>
        <strain evidence="10">RCP-MX</strain>
    </source>
</reference>
<evidence type="ECO:0000256" key="6">
    <source>
        <dbReference type="PROSITE-ProRule" id="PRU00175"/>
    </source>
</evidence>
<keyword evidence="3 6" id="KW-0863">Zinc-finger</keyword>
<keyword evidence="7" id="KW-0175">Coiled coil</keyword>
<keyword evidence="2" id="KW-0479">Metal-binding</keyword>
<dbReference type="InterPro" id="IPR001841">
    <property type="entry name" value="Znf_RING"/>
</dbReference>
<dbReference type="Proteomes" id="UP001141327">
    <property type="component" value="Unassembled WGS sequence"/>
</dbReference>
<dbReference type="InterPro" id="IPR018957">
    <property type="entry name" value="Znf_C3HC4_RING-type"/>
</dbReference>
<evidence type="ECO:0000256" key="1">
    <source>
        <dbReference type="ARBA" id="ARBA00022679"/>
    </source>
</evidence>
<evidence type="ECO:0000256" key="3">
    <source>
        <dbReference type="ARBA" id="ARBA00022771"/>
    </source>
</evidence>
<sequence>MALKEQELRELKERALKEEEERQKVLEEIRKRDAELQVEEAKKKAEVQRQDAEAVRLKEELAKKMAELLEKERAMAATAKLQEEARIQKEEKEKALAMTLIQRSDLESELTCSICLELFHRAVGLECGHSFCHFCISDYLLRKRECPNCRAAVLRDPINSVPLNNAVGRLVDKMTPAEKKGREEFLAIRHDAEKDLEARMKAAAQAAAPRPAMDPRLHDRGHGRHTPPPPAPATAAAAAAGAPPGGAVAPAPGPPELMDPAYVCLRDSIEMARRNGAAFLNVADKWAERDKAMFREGIRPYRNGPSRQLYCSTIGLVPYWIRSATEAELRQALNNLYLNSTGPVTHLRERLNQYLAFSLNEMPLPSTPPCRATTSCIDSPCFWGPVMMKPKK</sequence>
<dbReference type="PROSITE" id="PS00518">
    <property type="entry name" value="ZF_RING_1"/>
    <property type="match status" value="1"/>
</dbReference>
<dbReference type="Pfam" id="PF00097">
    <property type="entry name" value="zf-C3HC4"/>
    <property type="match status" value="1"/>
</dbReference>
<evidence type="ECO:0000313" key="10">
    <source>
        <dbReference type="EMBL" id="KAJ4458060.1"/>
    </source>
</evidence>
<dbReference type="InterPro" id="IPR013083">
    <property type="entry name" value="Znf_RING/FYVE/PHD"/>
</dbReference>
<name>A0ABQ8UKQ0_9EUKA</name>